<reference evidence="2 3" key="1">
    <citation type="submission" date="2013-03" db="EMBL/GenBank/DDBJ databases">
        <authorList>
            <person name="Le V."/>
        </authorList>
    </citation>
    <scope>NUCLEOTIDE SEQUENCE [LARGE SCALE GENOMIC DNA]</scope>
    <source>
        <strain evidence="2 3">BiD32</strain>
    </source>
</reference>
<dbReference type="GO" id="GO:0016491">
    <property type="term" value="F:oxidoreductase activity"/>
    <property type="evidence" value="ECO:0007669"/>
    <property type="project" value="InterPro"/>
</dbReference>
<proteinExistence type="predicted"/>
<sequence length="336" mass="37149">MSTPRTHYTPPVRFGMGGVPLGNEFAVVTDKEAFATIEAAWSAGVRYYDVSPWYGLGLAERRFGNFLHTRNRDEYVLSSKVGKLLKASRHNHGKEYFPFSPSPNDVVFDYTADGVRRSIEDSLQRLGVDALDMVFVHDLSPDNPFLPTPWEEQFEIARSGAFPALTHLREEGMIKGWGLGVNRPEPILRLLEVADPDICLLASQYSLIDHKYALDTVFPAARTKGVSFVVGSSLNAGFISGSARYNYGKDNYRIPPAFLQKRERLREVAARHGVDLRTAALQFSAAPDVAAALIVGASTEQQIVADYSSLQTKIPGEFWADLQDLGLIERSAPTPA</sequence>
<dbReference type="InterPro" id="IPR023210">
    <property type="entry name" value="NADP_OxRdtase_dom"/>
</dbReference>
<organism evidence="2 3">
    <name type="scientific">Sphingobium indicum BiD32</name>
    <dbReference type="NCBI Taxonomy" id="1301087"/>
    <lineage>
        <taxon>Bacteria</taxon>
        <taxon>Pseudomonadati</taxon>
        <taxon>Pseudomonadota</taxon>
        <taxon>Alphaproteobacteria</taxon>
        <taxon>Sphingomonadales</taxon>
        <taxon>Sphingomonadaceae</taxon>
        <taxon>Sphingobium</taxon>
    </lineage>
</organism>
<dbReference type="PANTHER" id="PTHR42686:SF1">
    <property type="entry name" value="GH17980P-RELATED"/>
    <property type="match status" value="1"/>
</dbReference>
<dbReference type="InterPro" id="IPR036812">
    <property type="entry name" value="NAD(P)_OxRdtase_dom_sf"/>
</dbReference>
<dbReference type="PANTHER" id="PTHR42686">
    <property type="entry name" value="GH17980P-RELATED"/>
    <property type="match status" value="1"/>
</dbReference>
<dbReference type="Gene3D" id="3.20.20.100">
    <property type="entry name" value="NADP-dependent oxidoreductase domain"/>
    <property type="match status" value="1"/>
</dbReference>
<dbReference type="Pfam" id="PF00248">
    <property type="entry name" value="Aldo_ket_red"/>
    <property type="match status" value="1"/>
</dbReference>
<protein>
    <submittedName>
        <fullName evidence="2">Oxidoreductase, aldo/keto reductase family</fullName>
    </submittedName>
</protein>
<evidence type="ECO:0000259" key="1">
    <source>
        <dbReference type="Pfam" id="PF00248"/>
    </source>
</evidence>
<feature type="domain" description="NADP-dependent oxidoreductase" evidence="1">
    <location>
        <begin position="15"/>
        <end position="324"/>
    </location>
</feature>
<dbReference type="SUPFAM" id="SSF51430">
    <property type="entry name" value="NAD(P)-linked oxidoreductase"/>
    <property type="match status" value="1"/>
</dbReference>
<gene>
    <name evidence="2" type="ORF">EBBID32_26860</name>
</gene>
<comment type="caution">
    <text evidence="2">The sequence shown here is derived from an EMBL/GenBank/DDBJ whole genome shotgun (WGS) entry which is preliminary data.</text>
</comment>
<dbReference type="AlphaFoldDB" id="N1MMA3"/>
<dbReference type="Proteomes" id="UP000013201">
    <property type="component" value="Unassembled WGS sequence"/>
</dbReference>
<reference evidence="3" key="2">
    <citation type="submission" date="2013-04" db="EMBL/GenBank/DDBJ databases">
        <title>Bisphenol A degrading Sphingobium sp. strain BiD32.</title>
        <authorList>
            <person name="Nielsen J.L."/>
            <person name="Zhou N.A."/>
            <person name="Kjeldal H."/>
        </authorList>
    </citation>
    <scope>NUCLEOTIDE SEQUENCE [LARGE SCALE GENOMIC DNA]</scope>
    <source>
        <strain evidence="3">BiD32</strain>
    </source>
</reference>
<dbReference type="CDD" id="cd19152">
    <property type="entry name" value="AKR_AKR15A"/>
    <property type="match status" value="1"/>
</dbReference>
<dbReference type="InterPro" id="IPR020471">
    <property type="entry name" value="AKR"/>
</dbReference>
<accession>N1MMA3</accession>
<evidence type="ECO:0000313" key="2">
    <source>
        <dbReference type="EMBL" id="CCW18335.1"/>
    </source>
</evidence>
<dbReference type="EMBL" id="CAVK010000132">
    <property type="protein sequence ID" value="CCW18335.1"/>
    <property type="molecule type" value="Genomic_DNA"/>
</dbReference>
<dbReference type="OrthoDB" id="9768851at2"/>
<name>N1MMA3_9SPHN</name>
<evidence type="ECO:0000313" key="3">
    <source>
        <dbReference type="Proteomes" id="UP000013201"/>
    </source>
</evidence>
<dbReference type="GO" id="GO:0005829">
    <property type="term" value="C:cytosol"/>
    <property type="evidence" value="ECO:0007669"/>
    <property type="project" value="TreeGrafter"/>
</dbReference>
<keyword evidence="3" id="KW-1185">Reference proteome</keyword>